<proteinExistence type="inferred from homology"/>
<keyword evidence="6" id="KW-0812">Transmembrane</keyword>
<evidence type="ECO:0000256" key="9">
    <source>
        <dbReference type="ARBA" id="ARBA00023002"/>
    </source>
</evidence>
<dbReference type="SUPFAM" id="SSF48264">
    <property type="entry name" value="Cytochrome P450"/>
    <property type="match status" value="1"/>
</dbReference>
<evidence type="ECO:0000256" key="10">
    <source>
        <dbReference type="ARBA" id="ARBA00023004"/>
    </source>
</evidence>
<evidence type="ECO:0000256" key="11">
    <source>
        <dbReference type="ARBA" id="ARBA00023033"/>
    </source>
</evidence>
<dbReference type="InterPro" id="IPR036396">
    <property type="entry name" value="Cyt_P450_sf"/>
</dbReference>
<dbReference type="Pfam" id="PF00067">
    <property type="entry name" value="p450"/>
    <property type="match status" value="1"/>
</dbReference>
<evidence type="ECO:0000313" key="14">
    <source>
        <dbReference type="EMBL" id="KAG5653449.1"/>
    </source>
</evidence>
<dbReference type="Proteomes" id="UP000717328">
    <property type="component" value="Unassembled WGS sequence"/>
</dbReference>
<dbReference type="InterPro" id="IPR002401">
    <property type="entry name" value="Cyt_P450_E_grp-I"/>
</dbReference>
<dbReference type="InterPro" id="IPR050121">
    <property type="entry name" value="Cytochrome_P450_monoxygenase"/>
</dbReference>
<dbReference type="GO" id="GO:0005506">
    <property type="term" value="F:iron ion binding"/>
    <property type="evidence" value="ECO:0007669"/>
    <property type="project" value="InterPro"/>
</dbReference>
<dbReference type="GO" id="GO:0016020">
    <property type="term" value="C:membrane"/>
    <property type="evidence" value="ECO:0007669"/>
    <property type="project" value="UniProtKB-SubCell"/>
</dbReference>
<dbReference type="PANTHER" id="PTHR24305:SF166">
    <property type="entry name" value="CYTOCHROME P450 12A4, MITOCHONDRIAL-RELATED"/>
    <property type="match status" value="1"/>
</dbReference>
<comment type="pathway">
    <text evidence="3">Secondary metabolite biosynthesis; terpenoid biosynthesis.</text>
</comment>
<comment type="cofactor">
    <cofactor evidence="1 13">
        <name>heme</name>
        <dbReference type="ChEBI" id="CHEBI:30413"/>
    </cofactor>
</comment>
<evidence type="ECO:0000256" key="6">
    <source>
        <dbReference type="ARBA" id="ARBA00022692"/>
    </source>
</evidence>
<comment type="caution">
    <text evidence="14">The sequence shown here is derived from an EMBL/GenBank/DDBJ whole genome shotgun (WGS) entry which is preliminary data.</text>
</comment>
<keyword evidence="5 13" id="KW-0349">Heme</keyword>
<protein>
    <recommendedName>
        <fullName evidence="16">Cytochrome P450</fullName>
    </recommendedName>
</protein>
<evidence type="ECO:0000256" key="12">
    <source>
        <dbReference type="ARBA" id="ARBA00023136"/>
    </source>
</evidence>
<dbReference type="GO" id="GO:0004497">
    <property type="term" value="F:monooxygenase activity"/>
    <property type="evidence" value="ECO:0007669"/>
    <property type="project" value="UniProtKB-KW"/>
</dbReference>
<accession>A0A9P7GP62</accession>
<evidence type="ECO:0000256" key="2">
    <source>
        <dbReference type="ARBA" id="ARBA00004370"/>
    </source>
</evidence>
<keyword evidence="9" id="KW-0560">Oxidoreductase</keyword>
<gene>
    <name evidence="14" type="ORF">H0H81_000338</name>
</gene>
<dbReference type="GO" id="GO:0020037">
    <property type="term" value="F:heme binding"/>
    <property type="evidence" value="ECO:0007669"/>
    <property type="project" value="InterPro"/>
</dbReference>
<feature type="binding site" description="axial binding residue" evidence="13">
    <location>
        <position position="235"/>
    </location>
    <ligand>
        <name>heme</name>
        <dbReference type="ChEBI" id="CHEBI:30413"/>
    </ligand>
    <ligandPart>
        <name>Fe</name>
        <dbReference type="ChEBI" id="CHEBI:18248"/>
    </ligandPart>
</feature>
<reference evidence="14" key="1">
    <citation type="submission" date="2021-02" db="EMBL/GenBank/DDBJ databases">
        <authorList>
            <person name="Nieuwenhuis M."/>
            <person name="Van De Peppel L.J.J."/>
        </authorList>
    </citation>
    <scope>NUCLEOTIDE SEQUENCE</scope>
    <source>
        <strain evidence="14">D49</strain>
    </source>
</reference>
<dbReference type="AlphaFoldDB" id="A0A9P7GP62"/>
<evidence type="ECO:0008006" key="16">
    <source>
        <dbReference type="Google" id="ProtNLM"/>
    </source>
</evidence>
<keyword evidence="12" id="KW-0472">Membrane</keyword>
<dbReference type="PRINTS" id="PR00385">
    <property type="entry name" value="P450"/>
</dbReference>
<keyword evidence="7 13" id="KW-0479">Metal-binding</keyword>
<name>A0A9P7GP62_9AGAR</name>
<evidence type="ECO:0000313" key="15">
    <source>
        <dbReference type="Proteomes" id="UP000717328"/>
    </source>
</evidence>
<keyword evidence="10 13" id="KW-0408">Iron</keyword>
<dbReference type="InterPro" id="IPR001128">
    <property type="entry name" value="Cyt_P450"/>
</dbReference>
<comment type="similarity">
    <text evidence="4">Belongs to the cytochrome P450 family.</text>
</comment>
<evidence type="ECO:0000256" key="4">
    <source>
        <dbReference type="ARBA" id="ARBA00010617"/>
    </source>
</evidence>
<evidence type="ECO:0000256" key="8">
    <source>
        <dbReference type="ARBA" id="ARBA00022989"/>
    </source>
</evidence>
<evidence type="ECO:0000256" key="5">
    <source>
        <dbReference type="ARBA" id="ARBA00022617"/>
    </source>
</evidence>
<evidence type="ECO:0000256" key="7">
    <source>
        <dbReference type="ARBA" id="ARBA00022723"/>
    </source>
</evidence>
<sequence length="260" mass="28343">MDESFLFENVIPIYCIYQFLGQVPWLKDVFLLLPQKGPIETFHKLNEHGATNSGPALSAGEAAADASLLMASSIETTSQALTTLFRYALADPAILRRLREEIDSAFSDCDNYADVSSKDTHRTPFLNACIQEALRIMPPAPAGTVDSVYLTNVIVADHALQGLPRTTGSDGATVLGEFIPPDTTIHVPTFALQRDAANFADPGLFIPTRWLPSETVSSPHNNLAYVPFGAGFGACVGRQLAQQNIRFLISFFDTSVRRSH</sequence>
<keyword evidence="15" id="KW-1185">Reference proteome</keyword>
<keyword evidence="8" id="KW-1133">Transmembrane helix</keyword>
<evidence type="ECO:0000256" key="1">
    <source>
        <dbReference type="ARBA" id="ARBA00001971"/>
    </source>
</evidence>
<dbReference type="Gene3D" id="1.10.630.10">
    <property type="entry name" value="Cytochrome P450"/>
    <property type="match status" value="1"/>
</dbReference>
<organism evidence="14 15">
    <name type="scientific">Sphagnurus paluster</name>
    <dbReference type="NCBI Taxonomy" id="117069"/>
    <lineage>
        <taxon>Eukaryota</taxon>
        <taxon>Fungi</taxon>
        <taxon>Dikarya</taxon>
        <taxon>Basidiomycota</taxon>
        <taxon>Agaricomycotina</taxon>
        <taxon>Agaricomycetes</taxon>
        <taxon>Agaricomycetidae</taxon>
        <taxon>Agaricales</taxon>
        <taxon>Tricholomatineae</taxon>
        <taxon>Lyophyllaceae</taxon>
        <taxon>Sphagnurus</taxon>
    </lineage>
</organism>
<evidence type="ECO:0000256" key="3">
    <source>
        <dbReference type="ARBA" id="ARBA00004721"/>
    </source>
</evidence>
<keyword evidence="11" id="KW-0503">Monooxygenase</keyword>
<reference evidence="14" key="2">
    <citation type="submission" date="2021-10" db="EMBL/GenBank/DDBJ databases">
        <title>Phylogenomics reveals ancestral predisposition of the termite-cultivated fungus Termitomyces towards a domesticated lifestyle.</title>
        <authorList>
            <person name="Auxier B."/>
            <person name="Grum-Grzhimaylo A."/>
            <person name="Cardenas M.E."/>
            <person name="Lodge J.D."/>
            <person name="Laessoe T."/>
            <person name="Pedersen O."/>
            <person name="Smith M.E."/>
            <person name="Kuyper T.W."/>
            <person name="Franco-Molano E.A."/>
            <person name="Baroni T.J."/>
            <person name="Aanen D.K."/>
        </authorList>
    </citation>
    <scope>NUCLEOTIDE SEQUENCE</scope>
    <source>
        <strain evidence="14">D49</strain>
    </source>
</reference>
<dbReference type="PANTHER" id="PTHR24305">
    <property type="entry name" value="CYTOCHROME P450"/>
    <property type="match status" value="1"/>
</dbReference>
<comment type="subcellular location">
    <subcellularLocation>
        <location evidence="2">Membrane</location>
    </subcellularLocation>
</comment>
<dbReference type="GO" id="GO:0016705">
    <property type="term" value="F:oxidoreductase activity, acting on paired donors, with incorporation or reduction of molecular oxygen"/>
    <property type="evidence" value="ECO:0007669"/>
    <property type="project" value="InterPro"/>
</dbReference>
<dbReference type="OrthoDB" id="6692864at2759"/>
<evidence type="ECO:0000256" key="13">
    <source>
        <dbReference type="PIRSR" id="PIRSR602401-1"/>
    </source>
</evidence>
<dbReference type="EMBL" id="JABCKI010000052">
    <property type="protein sequence ID" value="KAG5653449.1"/>
    <property type="molecule type" value="Genomic_DNA"/>
</dbReference>
<dbReference type="PRINTS" id="PR00463">
    <property type="entry name" value="EP450I"/>
</dbReference>